<reference evidence="1" key="1">
    <citation type="journal article" date="2021" name="Proc. Natl. Acad. Sci. U.S.A.">
        <title>A Catalog of Tens of Thousands of Viruses from Human Metagenomes Reveals Hidden Associations with Chronic Diseases.</title>
        <authorList>
            <person name="Tisza M.J."/>
            <person name="Buck C.B."/>
        </authorList>
    </citation>
    <scope>NUCLEOTIDE SEQUENCE</scope>
    <source>
        <strain evidence="1">CtPoO4</strain>
    </source>
</reference>
<sequence length="57" mass="6786">MERYRIVKEIRYSGCIPIVVYCVQVRKDERLSSEWVNVKGFDTYRKARGLLYVLNGD</sequence>
<organism evidence="1">
    <name type="scientific">Myoviridae sp. ctPoO4</name>
    <dbReference type="NCBI Taxonomy" id="2827685"/>
    <lineage>
        <taxon>Viruses</taxon>
        <taxon>Duplodnaviria</taxon>
        <taxon>Heunggongvirae</taxon>
        <taxon>Uroviricota</taxon>
        <taxon>Caudoviricetes</taxon>
    </lineage>
</organism>
<proteinExistence type="predicted"/>
<dbReference type="EMBL" id="BK032629">
    <property type="protein sequence ID" value="DAF52130.1"/>
    <property type="molecule type" value="Genomic_DNA"/>
</dbReference>
<accession>A0A8S5SNI4</accession>
<protein>
    <submittedName>
        <fullName evidence="1">Uncharacterized protein</fullName>
    </submittedName>
</protein>
<name>A0A8S5SNI4_9CAUD</name>
<evidence type="ECO:0000313" key="1">
    <source>
        <dbReference type="EMBL" id="DAF52130.1"/>
    </source>
</evidence>